<name>A0A7C5SQG9_9DEIN</name>
<dbReference type="EMBL" id="DRNZ01000234">
    <property type="protein sequence ID" value="HHO58266.1"/>
    <property type="molecule type" value="Genomic_DNA"/>
</dbReference>
<dbReference type="Proteomes" id="UP000886105">
    <property type="component" value="Unassembled WGS sequence"/>
</dbReference>
<sequence>MNEATASLVPENQRIRLKHFARWITPDPNFPREFVFDLAIMDLGDRRLRRALPLIEAGARLPLNALGRIASLYTDGLQRIENGYDPVLGASNLARILLKNPEIPKFAADGKPAKGTLKQLRRIWAPFRDYRGEEARTIYLTLRHWAQTAPESYSLVGQRAVDLILNFITDPFVAADLMREVVLRLQDTAKYARFEPVEVKTKQFLPKELREVRG</sequence>
<protein>
    <submittedName>
        <fullName evidence="1">Uncharacterized protein</fullName>
    </submittedName>
</protein>
<accession>A0A7C5SQG9</accession>
<dbReference type="AlphaFoldDB" id="A0A7C5SQG9"/>
<evidence type="ECO:0000313" key="1">
    <source>
        <dbReference type="EMBL" id="HHO58266.1"/>
    </source>
</evidence>
<organism evidence="1">
    <name type="scientific">Oceanithermus profundus</name>
    <dbReference type="NCBI Taxonomy" id="187137"/>
    <lineage>
        <taxon>Bacteria</taxon>
        <taxon>Thermotogati</taxon>
        <taxon>Deinococcota</taxon>
        <taxon>Deinococci</taxon>
        <taxon>Thermales</taxon>
        <taxon>Thermaceae</taxon>
        <taxon>Oceanithermus</taxon>
    </lineage>
</organism>
<reference evidence="1" key="1">
    <citation type="journal article" date="2020" name="mSystems">
        <title>Genome- and Community-Level Interaction Insights into Carbon Utilization and Element Cycling Functions of Hydrothermarchaeota in Hydrothermal Sediment.</title>
        <authorList>
            <person name="Zhou Z."/>
            <person name="Liu Y."/>
            <person name="Xu W."/>
            <person name="Pan J."/>
            <person name="Luo Z.H."/>
            <person name="Li M."/>
        </authorList>
    </citation>
    <scope>NUCLEOTIDE SEQUENCE [LARGE SCALE GENOMIC DNA]</scope>
    <source>
        <strain evidence="1">HyVt-523</strain>
    </source>
</reference>
<proteinExistence type="predicted"/>
<comment type="caution">
    <text evidence="1">The sequence shown here is derived from an EMBL/GenBank/DDBJ whole genome shotgun (WGS) entry which is preliminary data.</text>
</comment>
<gene>
    <name evidence="1" type="ORF">ENJ85_03740</name>
</gene>